<dbReference type="SUPFAM" id="SSF52540">
    <property type="entry name" value="P-loop containing nucleoside triphosphate hydrolases"/>
    <property type="match status" value="1"/>
</dbReference>
<dbReference type="Proteomes" id="UP000193061">
    <property type="component" value="Unassembled WGS sequence"/>
</dbReference>
<name>A0A1X6Z6R5_9RHOB</name>
<reference evidence="2 3" key="1">
    <citation type="submission" date="2017-03" db="EMBL/GenBank/DDBJ databases">
        <authorList>
            <person name="Afonso C.L."/>
            <person name="Miller P.J."/>
            <person name="Scott M.A."/>
            <person name="Spackman E."/>
            <person name="Goraichik I."/>
            <person name="Dimitrov K.M."/>
            <person name="Suarez D.L."/>
            <person name="Swayne D.E."/>
        </authorList>
    </citation>
    <scope>NUCLEOTIDE SEQUENCE [LARGE SCALE GENOMIC DNA]</scope>
    <source>
        <strain evidence="2 3">CECT 7450</strain>
    </source>
</reference>
<dbReference type="InterPro" id="IPR038726">
    <property type="entry name" value="PDDEXK_AddAB-type"/>
</dbReference>
<dbReference type="SUPFAM" id="SSF52980">
    <property type="entry name" value="Restriction endonuclease-like"/>
    <property type="match status" value="1"/>
</dbReference>
<dbReference type="InterPro" id="IPR014153">
    <property type="entry name" value="Ds_break_AddB"/>
</dbReference>
<evidence type="ECO:0000313" key="2">
    <source>
        <dbReference type="EMBL" id="SLN40432.1"/>
    </source>
</evidence>
<dbReference type="InterPro" id="IPR011335">
    <property type="entry name" value="Restrct_endonuc-II-like"/>
</dbReference>
<protein>
    <submittedName>
        <fullName evidence="2">PD-(D/E)XK nuclease superfamily protein</fullName>
    </submittedName>
</protein>
<dbReference type="Gene3D" id="3.90.320.10">
    <property type="match status" value="1"/>
</dbReference>
<dbReference type="InterPro" id="IPR011604">
    <property type="entry name" value="PDDEXK-like_dom_sf"/>
</dbReference>
<dbReference type="EMBL" id="FWFX01000005">
    <property type="protein sequence ID" value="SLN40432.1"/>
    <property type="molecule type" value="Genomic_DNA"/>
</dbReference>
<feature type="domain" description="PD-(D/E)XK endonuclease-like" evidence="1">
    <location>
        <begin position="725"/>
        <end position="944"/>
    </location>
</feature>
<accession>A0A1X6Z6R5</accession>
<sequence>MLLKPCLGKEMFDPSDTPRLFGVPLGVDFPKALVNGLLERNSTLPAEALARAQIVVNTSRMARRVRTLFDQGPACLLPKITLIGQLPDEFLPGQLPQPAQSLRRRLEIAQLIMRLLESDPSIAPINSAYDLADQLVNLIGEMQGEGVSPDEIESLDITDQSGHWQRIKSFLSIVRPYFDSKIDEPDPEARQRLAIERLAAVWEQEPPQHPVIIAGSTGSRGATMLLMKAVAKLPKGAVILPGFDFDMPHAVWDNLMPRSTKSLPLEDHPQYRFANLMDQLGMNRADILAWDQTQPADPERNKVFSLALRPAPITDQWLIDGPKLSDLCKAMQSTTLVEAPNQRVEAMAIAMRLRQAAGDGATAALISPDRTLTRQVSAALDRWNITPDDSAGLPLNRSASGRFLRHVGDLFRQSLNSELLLTLLKHPLCHAGIERGPHLRLTRELELYLRRKAIPFPNEATLMLWAESGGHEGSEAWVRWLCSCLIAKIDVSEKPMQDWVEQHINLAEKLSGGVDPDDAPAVWSGDSGLAAHALMQELAEAASAAGVLNSFDYVNIFSSVLSQKEVRNPITPHPNILIWGTLEARVQGADLLILAGLNEGSWPESPKPDPWLNRALRDQAGLLLPERRTGLSAHDFQQAASAPEVWFTRSIRTDDSETITSRWLNRLQNLLSGLPDQRGPEALNEMRVRGALWLDYVRELEQPRSIDPATRPAPCPPTMARPGGLSVTEIRHLIRDPYAIYAKHVLNLRPLDPLMRGPDPAIRGTVLHKVLEVFIKETLANPYAFTKDRLLNVTNEILEVEVPWVEARILWLARMEQIADWFIDTEHARRVIAMPTAFEARGSASFSDPDFTLRGTADRIDMDETGQVHVYDYKTGTPPSKEQQVHFDKQLLLEAAIAQQSGFGELAPAQVARAVYIGLASGGKEVEAPLAEEPPEITWEKLKKLISAYSETETGYTARRAMHLKRDYGDYDQLSRYGEWDITDDPEKSRVG</sequence>
<dbReference type="NCBIfam" id="TIGR02786">
    <property type="entry name" value="addB_alphas"/>
    <property type="match status" value="1"/>
</dbReference>
<organism evidence="2 3">
    <name type="scientific">Roseovarius albus</name>
    <dbReference type="NCBI Taxonomy" id="1247867"/>
    <lineage>
        <taxon>Bacteria</taxon>
        <taxon>Pseudomonadati</taxon>
        <taxon>Pseudomonadota</taxon>
        <taxon>Alphaproteobacteria</taxon>
        <taxon>Rhodobacterales</taxon>
        <taxon>Roseobacteraceae</taxon>
        <taxon>Roseovarius</taxon>
    </lineage>
</organism>
<evidence type="ECO:0000259" key="1">
    <source>
        <dbReference type="Pfam" id="PF12705"/>
    </source>
</evidence>
<evidence type="ECO:0000313" key="3">
    <source>
        <dbReference type="Proteomes" id="UP000193061"/>
    </source>
</evidence>
<dbReference type="Pfam" id="PF12705">
    <property type="entry name" value="PDDEXK_1"/>
    <property type="match status" value="1"/>
</dbReference>
<keyword evidence="3" id="KW-1185">Reference proteome</keyword>
<dbReference type="InterPro" id="IPR027417">
    <property type="entry name" value="P-loop_NTPase"/>
</dbReference>
<gene>
    <name evidence="2" type="ORF">ROA7450_01937</name>
</gene>
<dbReference type="AlphaFoldDB" id="A0A1X6Z6R5"/>
<proteinExistence type="predicted"/>